<keyword evidence="4" id="KW-1185">Reference proteome</keyword>
<organism evidence="3 4">
    <name type="scientific">Promicromonospora vindobonensis</name>
    <dbReference type="NCBI Taxonomy" id="195748"/>
    <lineage>
        <taxon>Bacteria</taxon>
        <taxon>Bacillati</taxon>
        <taxon>Actinomycetota</taxon>
        <taxon>Actinomycetes</taxon>
        <taxon>Micrococcales</taxon>
        <taxon>Promicromonosporaceae</taxon>
        <taxon>Promicromonospora</taxon>
    </lineage>
</organism>
<dbReference type="EMBL" id="JBHUOG010000001">
    <property type="protein sequence ID" value="MFD2792256.1"/>
    <property type="molecule type" value="Genomic_DNA"/>
</dbReference>
<feature type="transmembrane region" description="Helical" evidence="2">
    <location>
        <begin position="215"/>
        <end position="233"/>
    </location>
</feature>
<dbReference type="Proteomes" id="UP001597479">
    <property type="component" value="Unassembled WGS sequence"/>
</dbReference>
<feature type="transmembrane region" description="Helical" evidence="2">
    <location>
        <begin position="265"/>
        <end position="282"/>
    </location>
</feature>
<keyword evidence="2" id="KW-0472">Membrane</keyword>
<protein>
    <submittedName>
        <fullName evidence="3">Uncharacterized protein</fullName>
    </submittedName>
</protein>
<evidence type="ECO:0000256" key="2">
    <source>
        <dbReference type="SAM" id="Phobius"/>
    </source>
</evidence>
<name>A0ABW5VLR3_9MICO</name>
<feature type="compositionally biased region" description="Low complexity" evidence="1">
    <location>
        <begin position="114"/>
        <end position="124"/>
    </location>
</feature>
<comment type="caution">
    <text evidence="3">The sequence shown here is derived from an EMBL/GenBank/DDBJ whole genome shotgun (WGS) entry which is preliminary data.</text>
</comment>
<evidence type="ECO:0000313" key="3">
    <source>
        <dbReference type="EMBL" id="MFD2792256.1"/>
    </source>
</evidence>
<evidence type="ECO:0000313" key="4">
    <source>
        <dbReference type="Proteomes" id="UP001597479"/>
    </source>
</evidence>
<feature type="transmembrane region" description="Helical" evidence="2">
    <location>
        <begin position="239"/>
        <end position="258"/>
    </location>
</feature>
<feature type="compositionally biased region" description="Basic and acidic residues" evidence="1">
    <location>
        <begin position="130"/>
        <end position="146"/>
    </location>
</feature>
<keyword evidence="2" id="KW-0812">Transmembrane</keyword>
<gene>
    <name evidence="3" type="ORF">ACFS27_01710</name>
</gene>
<feature type="region of interest" description="Disordered" evidence="1">
    <location>
        <begin position="111"/>
        <end position="155"/>
    </location>
</feature>
<proteinExistence type="predicted"/>
<dbReference type="RefSeq" id="WP_377179710.1">
    <property type="nucleotide sequence ID" value="NZ_JBHUOG010000001.1"/>
</dbReference>
<keyword evidence="2" id="KW-1133">Transmembrane helix</keyword>
<reference evidence="4" key="1">
    <citation type="journal article" date="2019" name="Int. J. Syst. Evol. Microbiol.">
        <title>The Global Catalogue of Microorganisms (GCM) 10K type strain sequencing project: providing services to taxonomists for standard genome sequencing and annotation.</title>
        <authorList>
            <consortium name="The Broad Institute Genomics Platform"/>
            <consortium name="The Broad Institute Genome Sequencing Center for Infectious Disease"/>
            <person name="Wu L."/>
            <person name="Ma J."/>
        </authorList>
    </citation>
    <scope>NUCLEOTIDE SEQUENCE [LARGE SCALE GENOMIC DNA]</scope>
    <source>
        <strain evidence="4">CCM 7044</strain>
    </source>
</reference>
<accession>A0ABW5VLR3</accession>
<sequence>MSAVRGGDWHLLGYDSDPVPAEASGLDEVIRHYESITTQMETQAKLLKKIGDGDETLLKGVAADAMRKRSRESADALNKAAGRYADVRDALRTYKPALETARSETGLALKDAQDAAGAQTAAAGMPDPVNADRPDDAPELTEKDRQASSNRAGKIEDAKQDLAAAKARAVAAMGAFDTAADAAARKIRENWGDDGLKHSGWEKFLHQLNKILKKIVEILMYIGMALAVLSILIPGLGILTLLSVVATVISVAASFILAVQGEGSWLSVIVGVLSLGLIGVAAKMAGSLKNVQAGLLSKGAGSLGNQTRTMQNLMRDREWLRNILTIGAMPNVARQISALSFKIGPLGARLRGWQDFAGKTSVSPGWWQIGKPNAWVKGDFSKLGAWFKNDISRIKSMWPRGDYRWDRLIGISDIKDVQKISAALGQIGVGGFAIKPWMYIGPISYTFSWGMRPFSLLNPSNFNLTDPRWSLYGWRDYDYSRHYSDQKNL</sequence>
<evidence type="ECO:0000256" key="1">
    <source>
        <dbReference type="SAM" id="MobiDB-lite"/>
    </source>
</evidence>